<dbReference type="InterPro" id="IPR048279">
    <property type="entry name" value="MdtK-like"/>
</dbReference>
<reference evidence="11 12" key="1">
    <citation type="submission" date="2016-11" db="EMBL/GenBank/DDBJ databases">
        <authorList>
            <person name="Jaros S."/>
            <person name="Januszkiewicz K."/>
            <person name="Wedrychowicz H."/>
        </authorList>
    </citation>
    <scope>NUCLEOTIDE SEQUENCE [LARGE SCALE GENOMIC DNA]</scope>
    <source>
        <strain evidence="11 12">DSM 17737</strain>
    </source>
</reference>
<dbReference type="OrthoDB" id="9780160at2"/>
<dbReference type="PANTHER" id="PTHR43298">
    <property type="entry name" value="MULTIDRUG RESISTANCE PROTEIN NORM-RELATED"/>
    <property type="match status" value="1"/>
</dbReference>
<evidence type="ECO:0000256" key="7">
    <source>
        <dbReference type="ARBA" id="ARBA00023065"/>
    </source>
</evidence>
<evidence type="ECO:0000256" key="5">
    <source>
        <dbReference type="ARBA" id="ARBA00022692"/>
    </source>
</evidence>
<keyword evidence="5 10" id="KW-0812">Transmembrane</keyword>
<dbReference type="AlphaFoldDB" id="A0A1N6FB14"/>
<feature type="transmembrane region" description="Helical" evidence="10">
    <location>
        <begin position="378"/>
        <end position="398"/>
    </location>
</feature>
<keyword evidence="6 10" id="KW-1133">Transmembrane helix</keyword>
<keyword evidence="12" id="KW-1185">Reference proteome</keyword>
<feature type="transmembrane region" description="Helical" evidence="10">
    <location>
        <begin position="266"/>
        <end position="287"/>
    </location>
</feature>
<evidence type="ECO:0000256" key="8">
    <source>
        <dbReference type="ARBA" id="ARBA00023136"/>
    </source>
</evidence>
<dbReference type="EMBL" id="FSRE01000002">
    <property type="protein sequence ID" value="SIN92459.1"/>
    <property type="molecule type" value="Genomic_DNA"/>
</dbReference>
<dbReference type="GO" id="GO:0005886">
    <property type="term" value="C:plasma membrane"/>
    <property type="evidence" value="ECO:0007669"/>
    <property type="project" value="UniProtKB-SubCell"/>
</dbReference>
<feature type="transmembrane region" description="Helical" evidence="10">
    <location>
        <begin position="339"/>
        <end position="357"/>
    </location>
</feature>
<protein>
    <recommendedName>
        <fullName evidence="9">Multidrug-efflux transporter</fullName>
    </recommendedName>
</protein>
<feature type="transmembrane region" description="Helical" evidence="10">
    <location>
        <begin position="153"/>
        <end position="176"/>
    </location>
</feature>
<name>A0A1N6FB14_9GAMM</name>
<dbReference type="Pfam" id="PF01554">
    <property type="entry name" value="MatE"/>
    <property type="match status" value="2"/>
</dbReference>
<organism evidence="11 12">
    <name type="scientific">Sulfurivirga caldicuralii</name>
    <dbReference type="NCBI Taxonomy" id="364032"/>
    <lineage>
        <taxon>Bacteria</taxon>
        <taxon>Pseudomonadati</taxon>
        <taxon>Pseudomonadota</taxon>
        <taxon>Gammaproteobacteria</taxon>
        <taxon>Thiotrichales</taxon>
        <taxon>Piscirickettsiaceae</taxon>
        <taxon>Sulfurivirga</taxon>
    </lineage>
</organism>
<evidence type="ECO:0000256" key="3">
    <source>
        <dbReference type="ARBA" id="ARBA00022449"/>
    </source>
</evidence>
<evidence type="ECO:0000256" key="10">
    <source>
        <dbReference type="SAM" id="Phobius"/>
    </source>
</evidence>
<dbReference type="InterPro" id="IPR050222">
    <property type="entry name" value="MATE_MdtK"/>
</dbReference>
<dbReference type="PIRSF" id="PIRSF006603">
    <property type="entry name" value="DinF"/>
    <property type="match status" value="1"/>
</dbReference>
<sequence length="434" mass="46897">MKRLFYLAWPILLAQFALNGLGLVDTWVAGQAGATELAGVALGSNLMLIVLMFGTGVLMVLSPLVAHNLARSDDHSELAAWLTSARISGLVLGALAVLILGGLSLLLPQLIDAQTDIVKVAQHYLWAIIPGMAIFFIYDGYRFFWEGFGKTQLTLAFSFIAFLLNIPLDFFLVLGVGDWNGLGGAGCGVASSVLMILVTVGSHFYLRKDTAFASAWRGKWSREYLRRLWALGLPAALALIFEVSLFMVLSLFIAPYGAVALAAHQIAISITATLYVIPYSLSMAAAIETGRLLGAAQLADLKYFVRQSLLLAGICGLGLAALTFMGHDLLPQLFSQENEVIAVASALLLYAVAYQFFDALQSMAAGLLRGMQKTRFTFIATLISYWGIGLGSGVWLAHHGHDVQGYWAGIVLGLSSAALLLMTRLAVWWHRHPT</sequence>
<evidence type="ECO:0000256" key="9">
    <source>
        <dbReference type="ARBA" id="ARBA00031636"/>
    </source>
</evidence>
<evidence type="ECO:0000256" key="2">
    <source>
        <dbReference type="ARBA" id="ARBA00022448"/>
    </source>
</evidence>
<feature type="transmembrane region" description="Helical" evidence="10">
    <location>
        <begin position="87"/>
        <end position="111"/>
    </location>
</feature>
<keyword evidence="8 10" id="KW-0472">Membrane</keyword>
<dbReference type="GO" id="GO:0042910">
    <property type="term" value="F:xenobiotic transmembrane transporter activity"/>
    <property type="evidence" value="ECO:0007669"/>
    <property type="project" value="InterPro"/>
</dbReference>
<feature type="transmembrane region" description="Helical" evidence="10">
    <location>
        <begin position="227"/>
        <end position="254"/>
    </location>
</feature>
<keyword evidence="7" id="KW-0406">Ion transport</keyword>
<proteinExistence type="predicted"/>
<evidence type="ECO:0000313" key="11">
    <source>
        <dbReference type="EMBL" id="SIN92459.1"/>
    </source>
</evidence>
<accession>A0A1N6FB14</accession>
<dbReference type="STRING" id="364032.SAMN05443662_1004"/>
<dbReference type="PANTHER" id="PTHR43298:SF2">
    <property type="entry name" value="FMN_FAD EXPORTER YEEO-RELATED"/>
    <property type="match status" value="1"/>
</dbReference>
<feature type="transmembrane region" description="Helical" evidence="10">
    <location>
        <begin position="404"/>
        <end position="427"/>
    </location>
</feature>
<feature type="transmembrane region" description="Helical" evidence="10">
    <location>
        <begin position="46"/>
        <end position="66"/>
    </location>
</feature>
<evidence type="ECO:0000256" key="1">
    <source>
        <dbReference type="ARBA" id="ARBA00004429"/>
    </source>
</evidence>
<feature type="transmembrane region" description="Helical" evidence="10">
    <location>
        <begin position="182"/>
        <end position="206"/>
    </location>
</feature>
<keyword evidence="2" id="KW-0813">Transport</keyword>
<feature type="transmembrane region" description="Helical" evidence="10">
    <location>
        <begin position="123"/>
        <end position="141"/>
    </location>
</feature>
<comment type="subcellular location">
    <subcellularLocation>
        <location evidence="1">Cell inner membrane</location>
        <topology evidence="1">Multi-pass membrane protein</topology>
    </subcellularLocation>
</comment>
<dbReference type="InterPro" id="IPR002528">
    <property type="entry name" value="MATE_fam"/>
</dbReference>
<dbReference type="Proteomes" id="UP000198461">
    <property type="component" value="Unassembled WGS sequence"/>
</dbReference>
<dbReference type="NCBIfam" id="TIGR00797">
    <property type="entry name" value="matE"/>
    <property type="match status" value="1"/>
</dbReference>
<evidence type="ECO:0000313" key="12">
    <source>
        <dbReference type="Proteomes" id="UP000198461"/>
    </source>
</evidence>
<dbReference type="GO" id="GO:0015297">
    <property type="term" value="F:antiporter activity"/>
    <property type="evidence" value="ECO:0007669"/>
    <property type="project" value="UniProtKB-KW"/>
</dbReference>
<dbReference type="GO" id="GO:0006811">
    <property type="term" value="P:monoatomic ion transport"/>
    <property type="evidence" value="ECO:0007669"/>
    <property type="project" value="UniProtKB-KW"/>
</dbReference>
<evidence type="ECO:0000256" key="4">
    <source>
        <dbReference type="ARBA" id="ARBA00022475"/>
    </source>
</evidence>
<keyword evidence="4" id="KW-1003">Cell membrane</keyword>
<dbReference type="RefSeq" id="WP_074201275.1">
    <property type="nucleotide sequence ID" value="NZ_FSRE01000002.1"/>
</dbReference>
<feature type="transmembrane region" description="Helical" evidence="10">
    <location>
        <begin position="308"/>
        <end position="327"/>
    </location>
</feature>
<keyword evidence="3" id="KW-0050">Antiport</keyword>
<gene>
    <name evidence="11" type="ORF">SAMN05443662_1004</name>
</gene>
<evidence type="ECO:0000256" key="6">
    <source>
        <dbReference type="ARBA" id="ARBA00022989"/>
    </source>
</evidence>